<evidence type="ECO:0000256" key="8">
    <source>
        <dbReference type="SAM" id="MobiDB-lite"/>
    </source>
</evidence>
<proteinExistence type="inferred from homology"/>
<keyword evidence="11" id="KW-1185">Reference proteome</keyword>
<dbReference type="EC" id="1.8.4.11" evidence="2"/>
<evidence type="ECO:0000256" key="5">
    <source>
        <dbReference type="ARBA" id="ARBA00030643"/>
    </source>
</evidence>
<feature type="non-terminal residue" evidence="10">
    <location>
        <position position="1320"/>
    </location>
</feature>
<dbReference type="GO" id="GO:0008113">
    <property type="term" value="F:peptide-methionine (S)-S-oxide reductase activity"/>
    <property type="evidence" value="ECO:0007669"/>
    <property type="project" value="UniProtKB-EC"/>
</dbReference>
<reference evidence="10" key="1">
    <citation type="journal article" date="2021" name="Evol. Appl.">
        <title>The genome of the Pyrenean desman and the effects of bottlenecks and inbreeding on the genomic landscape of an endangered species.</title>
        <authorList>
            <person name="Escoda L."/>
            <person name="Castresana J."/>
        </authorList>
    </citation>
    <scope>NUCLEOTIDE SEQUENCE</scope>
    <source>
        <strain evidence="10">IBE-C5619</strain>
    </source>
</reference>
<evidence type="ECO:0000256" key="2">
    <source>
        <dbReference type="ARBA" id="ARBA00012502"/>
    </source>
</evidence>
<name>A0A8J5ZWJ5_GALPY</name>
<dbReference type="PANTHER" id="PTHR42799">
    <property type="entry name" value="MITOCHONDRIAL PEPTIDE METHIONINE SULFOXIDE REDUCTASE"/>
    <property type="match status" value="1"/>
</dbReference>
<dbReference type="InterPro" id="IPR050162">
    <property type="entry name" value="MsrA_MetSO_reductase"/>
</dbReference>
<evidence type="ECO:0000313" key="10">
    <source>
        <dbReference type="EMBL" id="KAG8506305.1"/>
    </source>
</evidence>
<dbReference type="EMBL" id="JAGFMF010012163">
    <property type="protein sequence ID" value="KAG8506305.1"/>
    <property type="molecule type" value="Genomic_DNA"/>
</dbReference>
<feature type="compositionally biased region" description="Basic and acidic residues" evidence="8">
    <location>
        <begin position="738"/>
        <end position="747"/>
    </location>
</feature>
<comment type="catalytic activity">
    <reaction evidence="6">
        <text>L-methionyl-[protein] + [thioredoxin]-disulfide + H2O = L-methionyl-(S)-S-oxide-[protein] + [thioredoxin]-dithiol</text>
        <dbReference type="Rhea" id="RHEA:14217"/>
        <dbReference type="Rhea" id="RHEA-COMP:10698"/>
        <dbReference type="Rhea" id="RHEA-COMP:10700"/>
        <dbReference type="Rhea" id="RHEA-COMP:12313"/>
        <dbReference type="Rhea" id="RHEA-COMP:12315"/>
        <dbReference type="ChEBI" id="CHEBI:15377"/>
        <dbReference type="ChEBI" id="CHEBI:16044"/>
        <dbReference type="ChEBI" id="CHEBI:29950"/>
        <dbReference type="ChEBI" id="CHEBI:44120"/>
        <dbReference type="ChEBI" id="CHEBI:50058"/>
        <dbReference type="EC" id="1.8.4.11"/>
    </reaction>
</comment>
<evidence type="ECO:0000256" key="3">
    <source>
        <dbReference type="ARBA" id="ARBA00023002"/>
    </source>
</evidence>
<protein>
    <recommendedName>
        <fullName evidence="2">peptide-methionine (S)-S-oxide reductase</fullName>
        <ecNumber evidence="2">1.8.4.11</ecNumber>
    </recommendedName>
    <alternativeName>
        <fullName evidence="5">Peptide-methionine (S)-S-oxide reductase</fullName>
    </alternativeName>
    <alternativeName>
        <fullName evidence="4">Protein-methionine-S-oxide reductase</fullName>
    </alternativeName>
</protein>
<dbReference type="GO" id="GO:0034599">
    <property type="term" value="P:cellular response to oxidative stress"/>
    <property type="evidence" value="ECO:0007669"/>
    <property type="project" value="TreeGrafter"/>
</dbReference>
<dbReference type="OrthoDB" id="77405at2759"/>
<feature type="region of interest" description="Disordered" evidence="8">
    <location>
        <begin position="847"/>
        <end position="891"/>
    </location>
</feature>
<gene>
    <name evidence="10" type="ORF">J0S82_015152</name>
</gene>
<organism evidence="10 11">
    <name type="scientific">Galemys pyrenaicus</name>
    <name type="common">Iberian desman</name>
    <name type="synonym">Pyrenean desman</name>
    <dbReference type="NCBI Taxonomy" id="202257"/>
    <lineage>
        <taxon>Eukaryota</taxon>
        <taxon>Metazoa</taxon>
        <taxon>Chordata</taxon>
        <taxon>Craniata</taxon>
        <taxon>Vertebrata</taxon>
        <taxon>Euteleostomi</taxon>
        <taxon>Mammalia</taxon>
        <taxon>Eutheria</taxon>
        <taxon>Laurasiatheria</taxon>
        <taxon>Eulipotyphla</taxon>
        <taxon>Talpidae</taxon>
        <taxon>Galemys</taxon>
    </lineage>
</organism>
<dbReference type="GO" id="GO:0005737">
    <property type="term" value="C:cytoplasm"/>
    <property type="evidence" value="ECO:0007669"/>
    <property type="project" value="TreeGrafter"/>
</dbReference>
<feature type="region of interest" description="Disordered" evidence="8">
    <location>
        <begin position="19"/>
        <end position="81"/>
    </location>
</feature>
<feature type="compositionally biased region" description="Low complexity" evidence="8">
    <location>
        <begin position="674"/>
        <end position="689"/>
    </location>
</feature>
<dbReference type="InterPro" id="IPR002569">
    <property type="entry name" value="Met_Sox_Rdtase_MsrA_dom"/>
</dbReference>
<dbReference type="PANTHER" id="PTHR42799:SF2">
    <property type="entry name" value="MITOCHONDRIAL PEPTIDE METHIONINE SULFOXIDE REDUCTASE"/>
    <property type="match status" value="1"/>
</dbReference>
<feature type="compositionally biased region" description="Pro residues" evidence="8">
    <location>
        <begin position="852"/>
        <end position="862"/>
    </location>
</feature>
<evidence type="ECO:0000259" key="9">
    <source>
        <dbReference type="Pfam" id="PF01625"/>
    </source>
</evidence>
<comment type="similarity">
    <text evidence="1">Belongs to the MsrA Met sulfoxide reductase family.</text>
</comment>
<feature type="region of interest" description="Disordered" evidence="8">
    <location>
        <begin position="485"/>
        <end position="552"/>
    </location>
</feature>
<dbReference type="Gene3D" id="3.30.1060.10">
    <property type="entry name" value="Peptide methionine sulphoxide reductase MsrA"/>
    <property type="match status" value="1"/>
</dbReference>
<evidence type="ECO:0000313" key="11">
    <source>
        <dbReference type="Proteomes" id="UP000700334"/>
    </source>
</evidence>
<evidence type="ECO:0000256" key="7">
    <source>
        <dbReference type="ARBA" id="ARBA00048782"/>
    </source>
</evidence>
<feature type="compositionally biased region" description="Pro residues" evidence="8">
    <location>
        <begin position="1066"/>
        <end position="1080"/>
    </location>
</feature>
<dbReference type="Proteomes" id="UP000700334">
    <property type="component" value="Unassembled WGS sequence"/>
</dbReference>
<comment type="caution">
    <text evidence="10">The sequence shown here is derived from an EMBL/GenBank/DDBJ whole genome shotgun (WGS) entry which is preliminary data.</text>
</comment>
<feature type="region of interest" description="Disordered" evidence="8">
    <location>
        <begin position="1052"/>
        <end position="1089"/>
    </location>
</feature>
<accession>A0A8J5ZWJ5</accession>
<feature type="region of interest" description="Disordered" evidence="8">
    <location>
        <begin position="259"/>
        <end position="343"/>
    </location>
</feature>
<evidence type="ECO:0000256" key="4">
    <source>
        <dbReference type="ARBA" id="ARBA00030273"/>
    </source>
</evidence>
<comment type="catalytic activity">
    <reaction evidence="7">
        <text>[thioredoxin]-disulfide + L-methionine + H2O = L-methionine (S)-S-oxide + [thioredoxin]-dithiol</text>
        <dbReference type="Rhea" id="RHEA:19993"/>
        <dbReference type="Rhea" id="RHEA-COMP:10698"/>
        <dbReference type="Rhea" id="RHEA-COMP:10700"/>
        <dbReference type="ChEBI" id="CHEBI:15377"/>
        <dbReference type="ChEBI" id="CHEBI:29950"/>
        <dbReference type="ChEBI" id="CHEBI:50058"/>
        <dbReference type="ChEBI" id="CHEBI:57844"/>
        <dbReference type="ChEBI" id="CHEBI:58772"/>
        <dbReference type="EC" id="1.8.4.11"/>
    </reaction>
</comment>
<dbReference type="InterPro" id="IPR036509">
    <property type="entry name" value="Met_Sox_Rdtase_MsrA_sf"/>
</dbReference>
<sequence length="1320" mass="139231">YEVQSVWVGVDTAWLPCGRQGSRGRCTGRPRACGGHGHVRRSGPGDSPPVEDAGRPEDGEELPIRAGWRGGGGRPPSACTHRDTWSFTRRAARRAEWGLMMRTGGGRKACKGGVGVAPVVRVPCRRDLLLSPGPLPARGLCLRRPGLPPSGLPVHVCRFHSWGVRATRECWPAAPLRLAFRQRWLLGERKGRGNWAGVSGASGLRPFASVGRPRPYLTLWGLAQACFLPLAAVRQRPRRLDSPPCAVPGSLEAWRAGVAQPEHGPRPRQVQPPSASRLGSASHGGVSLMIRGSLGGPSTCPKDPRAPGSAGRPSSAPVPVDTSPGLCSGRKAAQEQGSVRPPAHAHLECSQHRRCPSSQWWEGGCSLTLQPPRPGAPEAVAISARLSRGGPALAAAVPRRPGQPLLAVTRRRAERADVFYLHKSWQAMPQIRALWAQSPCHSLPPAVLSAISLLKSLWRTSSPGRHQLAGVEGVALPQRRPLASLQDAQRAGGAGAGLDKGPGSLPTPSSGRKLAAGGQPLEPAGSVPNPAGCPPGGSPTASPHLGPDRGRSQEGRLFVPVATLASAPLSRCLGRRRPRSVWINERLGQTTRRCLVTMALVGPAGERGAPLWAGRSGGRSGRTLLDRGQAAENLTSHTPLRAPRPVPGQGGSGHVGPPGSRREGLTPTRRPAGDSDSSGADSPGGSRSRVPGWRAGPQDSENVPPPPPGQVTPTAAGPMSRPPREEAAPRSQAARRGCTREHDRPQKDSTVNDGVIGLGSLALDDLASIRLGVNLEHVISLPQSTPAPSQAFGQGGIRLSWGCQGSRGHLPSPGPLRSFGRQCRHPGSSVLPASLPSTSLVLCAKSREETVPRPPEAAPQPLEPEDASAGGLGPPLTCRERSRRPGPLQTSGRFSWHGTSCFDDRGVTQRQEYVACLRPSSHQRNSDGVLTYACLFLRGLPAGVFCSVSTAASVLSVPRDGRGTPQPSAQPSLSHHALAGAGTLLGLVTWAGAHGTLLSGKSTVLRLRGAEWVRPGVYMGVSGSGVGMSARLDYAGVTLCLAGIMSELSPGPHPSHVARLSGIALPPDPGPGRPAPPDQPGPASDDTRKTGHAEVVRVVFQPERISFEELLKVFWENHDPTQGMRQGNDHGSQYRSAIYPTCAQHLEAALRSREDYQKVGSLPAPRPGPPAEGRRALSFYETAPVRFLSKPARPEDTGSTHALSLLAPCPSLNHSRLLLSAPTGMASQHQAPCWEAAGMQPQPRGRAGWAGACHSHTGRLVLEQGQAWSPEPLVPELLQQELLFHPPEPLLKAKLLPCSRPRETQPGWSGLEQLERGGAS</sequence>
<feature type="region of interest" description="Disordered" evidence="8">
    <location>
        <begin position="633"/>
        <end position="753"/>
    </location>
</feature>
<feature type="domain" description="Peptide methionine sulphoxide reductase MsrA" evidence="9">
    <location>
        <begin position="1087"/>
        <end position="1159"/>
    </location>
</feature>
<dbReference type="SUPFAM" id="SSF55068">
    <property type="entry name" value="Peptide methionine sulfoxide reductase"/>
    <property type="match status" value="1"/>
</dbReference>
<evidence type="ECO:0000256" key="6">
    <source>
        <dbReference type="ARBA" id="ARBA00047806"/>
    </source>
</evidence>
<keyword evidence="3" id="KW-0560">Oxidoreductase</keyword>
<evidence type="ECO:0000256" key="1">
    <source>
        <dbReference type="ARBA" id="ARBA00005591"/>
    </source>
</evidence>
<dbReference type="Pfam" id="PF01625">
    <property type="entry name" value="PMSR"/>
    <property type="match status" value="1"/>
</dbReference>